<evidence type="ECO:0000256" key="1">
    <source>
        <dbReference type="SAM" id="Phobius"/>
    </source>
</evidence>
<comment type="caution">
    <text evidence="2">The sequence shown here is derived from an EMBL/GenBank/DDBJ whole genome shotgun (WGS) entry which is preliminary data.</text>
</comment>
<feature type="transmembrane region" description="Helical" evidence="1">
    <location>
        <begin position="36"/>
        <end position="54"/>
    </location>
</feature>
<reference evidence="2" key="1">
    <citation type="submission" date="2023-03" db="EMBL/GenBank/DDBJ databases">
        <title>Chromosome-scale reference genome and RAD-based genetic map of yellow starthistle (Centaurea solstitialis) reveal putative structural variation and QTLs associated with invader traits.</title>
        <authorList>
            <person name="Reatini B."/>
            <person name="Cang F.A."/>
            <person name="Jiang Q."/>
            <person name="Mckibben M.T.W."/>
            <person name="Barker M.S."/>
            <person name="Rieseberg L.H."/>
            <person name="Dlugosch K.M."/>
        </authorList>
    </citation>
    <scope>NUCLEOTIDE SEQUENCE</scope>
    <source>
        <strain evidence="2">CAN-66</strain>
        <tissue evidence="2">Leaf</tissue>
    </source>
</reference>
<evidence type="ECO:0000313" key="2">
    <source>
        <dbReference type="EMBL" id="KAJ9548339.1"/>
    </source>
</evidence>
<evidence type="ECO:0000313" key="3">
    <source>
        <dbReference type="Proteomes" id="UP001172457"/>
    </source>
</evidence>
<keyword evidence="1" id="KW-1133">Transmembrane helix</keyword>
<feature type="transmembrane region" description="Helical" evidence="1">
    <location>
        <begin position="177"/>
        <end position="196"/>
    </location>
</feature>
<name>A0AA38ST52_9ASTR</name>
<sequence length="227" mass="25374">MIVVSGTVYSAKNLPSDKTDRCSSLTIYLASFLHKMILSFELPFALIPLLNLILSGEHKKRVPAFGTGTASEPPVPEPEPVLVVPVPKIGTGQNRFRFSKFWNRRPAGTRLIVINIYYLMTAFVHWLIHSSLPKVGNVLIGIRPSAAHPTRWLRLAIGFIGFFGYTAVDDWSTGKDGLIVFPVMAIYILSVIYLMFLKDVVVTYVEPPNINLNYIMEGGNNNVDRRP</sequence>
<keyword evidence="1" id="KW-0812">Transmembrane</keyword>
<accession>A0AA38ST52</accession>
<dbReference type="Proteomes" id="UP001172457">
    <property type="component" value="Chromosome 5"/>
</dbReference>
<proteinExistence type="predicted"/>
<dbReference type="AlphaFoldDB" id="A0AA38ST52"/>
<gene>
    <name evidence="2" type="ORF">OSB04_020882</name>
</gene>
<feature type="transmembrane region" description="Helical" evidence="1">
    <location>
        <begin position="107"/>
        <end position="128"/>
    </location>
</feature>
<organism evidence="2 3">
    <name type="scientific">Centaurea solstitialis</name>
    <name type="common">yellow star-thistle</name>
    <dbReference type="NCBI Taxonomy" id="347529"/>
    <lineage>
        <taxon>Eukaryota</taxon>
        <taxon>Viridiplantae</taxon>
        <taxon>Streptophyta</taxon>
        <taxon>Embryophyta</taxon>
        <taxon>Tracheophyta</taxon>
        <taxon>Spermatophyta</taxon>
        <taxon>Magnoliopsida</taxon>
        <taxon>eudicotyledons</taxon>
        <taxon>Gunneridae</taxon>
        <taxon>Pentapetalae</taxon>
        <taxon>asterids</taxon>
        <taxon>campanulids</taxon>
        <taxon>Asterales</taxon>
        <taxon>Asteraceae</taxon>
        <taxon>Carduoideae</taxon>
        <taxon>Cardueae</taxon>
        <taxon>Centaureinae</taxon>
        <taxon>Centaurea</taxon>
    </lineage>
</organism>
<protein>
    <submittedName>
        <fullName evidence="2">Uncharacterized protein</fullName>
    </submittedName>
</protein>
<keyword evidence="3" id="KW-1185">Reference proteome</keyword>
<dbReference type="EMBL" id="JARYMX010000005">
    <property type="protein sequence ID" value="KAJ9548339.1"/>
    <property type="molecule type" value="Genomic_DNA"/>
</dbReference>
<keyword evidence="1" id="KW-0472">Membrane</keyword>